<gene>
    <name evidence="4" type="ORF">JWS13_20250</name>
</gene>
<evidence type="ECO:0000256" key="2">
    <source>
        <dbReference type="ARBA" id="ARBA00022801"/>
    </source>
</evidence>
<dbReference type="PANTHER" id="PTHR48081">
    <property type="entry name" value="AB HYDROLASE SUPERFAMILY PROTEIN C4A8.06C"/>
    <property type="match status" value="1"/>
</dbReference>
<feature type="domain" description="Alpha/beta hydrolase fold-3" evidence="3">
    <location>
        <begin position="76"/>
        <end position="274"/>
    </location>
</feature>
<evidence type="ECO:0000313" key="5">
    <source>
        <dbReference type="Proteomes" id="UP000662986"/>
    </source>
</evidence>
<dbReference type="SUPFAM" id="SSF53474">
    <property type="entry name" value="alpha/beta-Hydrolases"/>
    <property type="match status" value="1"/>
</dbReference>
<dbReference type="Gene3D" id="3.40.50.1820">
    <property type="entry name" value="alpha/beta hydrolase"/>
    <property type="match status" value="1"/>
</dbReference>
<dbReference type="InterPro" id="IPR050300">
    <property type="entry name" value="GDXG_lipolytic_enzyme"/>
</dbReference>
<keyword evidence="5" id="KW-1185">Reference proteome</keyword>
<proteinExistence type="inferred from homology"/>
<sequence length="310" mass="33105">MVSPQAKAINERLSAYRTTLVERGWVPTLEDLRKRSLSNARLATEPTGIRTTEVTAGIAPALLHEPEGGGSGWVYLHCHGGGLVTGTSAGWSRLLGHLALRSGWPVLNLDYRLAPENPHPAGLEDAMAAFRWLEAQGYPADQIVVGGDSAGSSLALGTVQRLRDKGICGGGCVLLSPCVDFTLTNPSIKARAEADISSTPEMLDLTRNLYVGDRDAFDPQISPGLAAMDGLPPLHIEVSQQDILFDDATNLAERASKSGVDVDLKVWDEVPHVHQLYAGNMPEADESIGLVAEWLGSRKAAKEASRMSAP</sequence>
<reference evidence="4 5" key="1">
    <citation type="journal article" date="2021" name="Microbiol. Resour. Announc.">
        <title>Complete Genome Sequences of Two Rhodococcus sp. Strains with Large and Linear Chromosomes, Isolated from Apple Rhizosphere.</title>
        <authorList>
            <person name="Benning S."/>
            <person name="Brugnone N."/>
            <person name="Siani R."/>
            <person name="Kublik S."/>
            <person name="Schloter M."/>
            <person name="Rad V."/>
        </authorList>
    </citation>
    <scope>NUCLEOTIDE SEQUENCE [LARGE SCALE GENOMIC DNA]</scope>
    <source>
        <strain evidence="4 5">R79</strain>
    </source>
</reference>
<dbReference type="InterPro" id="IPR029058">
    <property type="entry name" value="AB_hydrolase_fold"/>
</dbReference>
<dbReference type="GO" id="GO:0016787">
    <property type="term" value="F:hydrolase activity"/>
    <property type="evidence" value="ECO:0007669"/>
    <property type="project" value="UniProtKB-KW"/>
</dbReference>
<evidence type="ECO:0000259" key="3">
    <source>
        <dbReference type="Pfam" id="PF07859"/>
    </source>
</evidence>
<accession>A0A974ZUK4</accession>
<keyword evidence="2 4" id="KW-0378">Hydrolase</keyword>
<dbReference type="EMBL" id="CP070619">
    <property type="protein sequence ID" value="QSE90791.1"/>
    <property type="molecule type" value="Genomic_DNA"/>
</dbReference>
<name>A0A974ZUK4_9NOCA</name>
<dbReference type="Proteomes" id="UP000662986">
    <property type="component" value="Chromosome"/>
</dbReference>
<comment type="similarity">
    <text evidence="1">Belongs to the 'GDXG' lipolytic enzyme family.</text>
</comment>
<dbReference type="PANTHER" id="PTHR48081:SF30">
    <property type="entry name" value="ACETYL-HYDROLASE LIPR-RELATED"/>
    <property type="match status" value="1"/>
</dbReference>
<dbReference type="Pfam" id="PF07859">
    <property type="entry name" value="Abhydrolase_3"/>
    <property type="match status" value="1"/>
</dbReference>
<dbReference type="InterPro" id="IPR013094">
    <property type="entry name" value="AB_hydrolase_3"/>
</dbReference>
<dbReference type="RefSeq" id="WP_206007213.1">
    <property type="nucleotide sequence ID" value="NZ_CP070619.1"/>
</dbReference>
<evidence type="ECO:0000313" key="4">
    <source>
        <dbReference type="EMBL" id="QSE90791.1"/>
    </source>
</evidence>
<reference evidence="4 5" key="2">
    <citation type="journal article" date="2022" name="Arch. Microbiol.">
        <title>Rhodococcus pseudokoreensis sp. nov. isolated from the rhizosphere of young M26 apple rootstocks.</title>
        <authorList>
            <person name="Kampfer P."/>
            <person name="Glaeser S.P."/>
            <person name="Blom J."/>
            <person name="Wolf J."/>
            <person name="Benning S."/>
            <person name="Schloter M."/>
            <person name="Neumann-Schaal M."/>
        </authorList>
    </citation>
    <scope>NUCLEOTIDE SEQUENCE [LARGE SCALE GENOMIC DNA]</scope>
    <source>
        <strain evidence="4 5">R79</strain>
    </source>
</reference>
<evidence type="ECO:0000256" key="1">
    <source>
        <dbReference type="ARBA" id="ARBA00010515"/>
    </source>
</evidence>
<protein>
    <submittedName>
        <fullName evidence="4">Alpha/beta hydrolase</fullName>
    </submittedName>
</protein>
<organism evidence="4 5">
    <name type="scientific">Rhodococcus pseudokoreensis</name>
    <dbReference type="NCBI Taxonomy" id="2811421"/>
    <lineage>
        <taxon>Bacteria</taxon>
        <taxon>Bacillati</taxon>
        <taxon>Actinomycetota</taxon>
        <taxon>Actinomycetes</taxon>
        <taxon>Mycobacteriales</taxon>
        <taxon>Nocardiaceae</taxon>
        <taxon>Rhodococcus</taxon>
    </lineage>
</organism>